<dbReference type="SUPFAM" id="SSF51735">
    <property type="entry name" value="NAD(P)-binding Rossmann-fold domains"/>
    <property type="match status" value="2"/>
</dbReference>
<organism evidence="4 5">
    <name type="scientific">Hungatella hathewayi</name>
    <dbReference type="NCBI Taxonomy" id="154046"/>
    <lineage>
        <taxon>Bacteria</taxon>
        <taxon>Bacillati</taxon>
        <taxon>Bacillota</taxon>
        <taxon>Clostridia</taxon>
        <taxon>Lachnospirales</taxon>
        <taxon>Lachnospiraceae</taxon>
        <taxon>Hungatella</taxon>
    </lineage>
</organism>
<reference evidence="4 5" key="1">
    <citation type="submission" date="2018-08" db="EMBL/GenBank/DDBJ databases">
        <title>A genome reference for cultivated species of the human gut microbiota.</title>
        <authorList>
            <person name="Zou Y."/>
            <person name="Xue W."/>
            <person name="Luo G."/>
        </authorList>
    </citation>
    <scope>NUCLEOTIDE SEQUENCE [LARGE SCALE GENOMIC DNA]</scope>
    <source>
        <strain evidence="4 5">AF19-13AC</strain>
    </source>
</reference>
<dbReference type="InterPro" id="IPR003869">
    <property type="entry name" value="Polysac_CapD-like"/>
</dbReference>
<dbReference type="InterPro" id="IPR036291">
    <property type="entry name" value="NAD(P)-bd_dom_sf"/>
</dbReference>
<dbReference type="Gene3D" id="3.40.50.720">
    <property type="entry name" value="NAD(P)-binding Rossmann-like Domain"/>
    <property type="match status" value="3"/>
</dbReference>
<dbReference type="EMBL" id="QTJW01000013">
    <property type="protein sequence ID" value="RGD68915.1"/>
    <property type="molecule type" value="Genomic_DNA"/>
</dbReference>
<feature type="transmembrane region" description="Helical" evidence="2">
    <location>
        <begin position="106"/>
        <end position="127"/>
    </location>
</feature>
<evidence type="ECO:0000256" key="1">
    <source>
        <dbReference type="ARBA" id="ARBA00007430"/>
    </source>
</evidence>
<feature type="transmembrane region" description="Helical" evidence="2">
    <location>
        <begin position="34"/>
        <end position="56"/>
    </location>
</feature>
<dbReference type="Proteomes" id="UP000261023">
    <property type="component" value="Unassembled WGS sequence"/>
</dbReference>
<dbReference type="SUPFAM" id="SSF53335">
    <property type="entry name" value="S-adenosyl-L-methionine-dependent methyltransferases"/>
    <property type="match status" value="1"/>
</dbReference>
<dbReference type="PANTHER" id="PTHR43318">
    <property type="entry name" value="UDP-N-ACETYLGLUCOSAMINE 4,6-DEHYDRATASE"/>
    <property type="match status" value="1"/>
</dbReference>
<protein>
    <submittedName>
        <fullName evidence="4">Polysaccharide biosynthesis protein</fullName>
    </submittedName>
</protein>
<comment type="caution">
    <text evidence="4">The sequence shown here is derived from an EMBL/GenBank/DDBJ whole genome shotgun (WGS) entry which is preliminary data.</text>
</comment>
<dbReference type="CDD" id="cd05237">
    <property type="entry name" value="UDP_invert_4-6DH_SDR_e"/>
    <property type="match status" value="1"/>
</dbReference>
<evidence type="ECO:0000313" key="5">
    <source>
        <dbReference type="Proteomes" id="UP000261023"/>
    </source>
</evidence>
<feature type="domain" description="Polysaccharide biosynthesis protein CapD-like" evidence="3">
    <location>
        <begin position="537"/>
        <end position="669"/>
    </location>
</feature>
<gene>
    <name evidence="4" type="ORF">DWX31_19260</name>
</gene>
<dbReference type="OrthoDB" id="9803111at2"/>
<keyword evidence="2" id="KW-0812">Transmembrane</keyword>
<proteinExistence type="inferred from homology"/>
<sequence>MKVNTNERKNNDKALNHANDNTSKKRHIEHWKVVAFYLIIYDIIAVNFSYFFGLWLRFDLRFSNIPQTYLNSYLRFAPFYTVFVLVVFYALHLYKSLWRFASFSELNRIFASSVITTVFHIVCITLFIKRMPISYYVIGAAMQLALVTAIRFAYRYITLERTRRERSVKAVHNVMVIGAGAAGQVILKELKSSTEVLSKPCCVIDDNPNKWGRFMEGVLIVGGRDSIMESVEKYSIDQILLAIPTASPKDKRDILNICKETHCELKSLPGIYQLTNGEVSLSRMKAVAVEDLLGRDPIKVNMEEIFRYIKGKTILVTGGGGSIGSELCRQIAGHEPKQLIIFDVYENNAYDIEQELKRKYKDKLDLVVLIGSVRDSRRINMVFEKYKPDIVYHAAAHKHVPLMETSPNEAIKNNVVGTYKTAYAALKHGTQRFVLISTDKAVNPTSIMGASKRLCEMVIQSMDAISKEGKMDLLPFLHAHANKVIDGQIVPDPVDHMAVNGLGEDKRSDSAGKGISKNNKKDIGFNIAKKGKDPQFTESKRTQFVAVRFGNVLGSNGSVIPLFKKQIEAGGPVTVTHPDIVRYFMTIPEAVSLVMQAGTYAKGGEIFILDMGDPVKIDTLARNLIKLSGYEPGIDIQMAYTGLRPGEKLFEEKLMAEEGMLKTANELIHIGKPIPFDKEVFLKQLENLAKASYENSDYIVDMVRKIVTTFQPVGDKPTGNEIVRKNQISSAMAEAAVTNMTE</sequence>
<evidence type="ECO:0000313" key="4">
    <source>
        <dbReference type="EMBL" id="RGD68915.1"/>
    </source>
</evidence>
<dbReference type="InterPro" id="IPR029063">
    <property type="entry name" value="SAM-dependent_MTases_sf"/>
</dbReference>
<keyword evidence="2" id="KW-0472">Membrane</keyword>
<dbReference type="InterPro" id="IPR051203">
    <property type="entry name" value="Polysaccharide_Synthase-Rel"/>
</dbReference>
<dbReference type="Pfam" id="PF13727">
    <property type="entry name" value="CoA_binding_3"/>
    <property type="match status" value="1"/>
</dbReference>
<keyword evidence="2" id="KW-1133">Transmembrane helix</keyword>
<dbReference type="AlphaFoldDB" id="A0A3E3DID0"/>
<dbReference type="Pfam" id="PF02719">
    <property type="entry name" value="Polysacc_synt_2"/>
    <property type="match status" value="2"/>
</dbReference>
<evidence type="ECO:0000259" key="3">
    <source>
        <dbReference type="Pfam" id="PF02719"/>
    </source>
</evidence>
<accession>A0A3E3DID0</accession>
<feature type="domain" description="Polysaccharide biosynthesis protein CapD-like" evidence="3">
    <location>
        <begin position="314"/>
        <end position="470"/>
    </location>
</feature>
<feature type="transmembrane region" description="Helical" evidence="2">
    <location>
        <begin position="76"/>
        <end position="94"/>
    </location>
</feature>
<dbReference type="PANTHER" id="PTHR43318:SF1">
    <property type="entry name" value="POLYSACCHARIDE BIOSYNTHESIS PROTEIN EPSC-RELATED"/>
    <property type="match status" value="1"/>
</dbReference>
<name>A0A3E3DID0_9FIRM</name>
<feature type="transmembrane region" description="Helical" evidence="2">
    <location>
        <begin position="133"/>
        <end position="154"/>
    </location>
</feature>
<comment type="similarity">
    <text evidence="1">Belongs to the polysaccharide synthase family.</text>
</comment>
<evidence type="ECO:0000256" key="2">
    <source>
        <dbReference type="SAM" id="Phobius"/>
    </source>
</evidence>